<feature type="compositionally biased region" description="Gly residues" evidence="1">
    <location>
        <begin position="351"/>
        <end position="360"/>
    </location>
</feature>
<dbReference type="InterPro" id="IPR012341">
    <property type="entry name" value="6hp_glycosidase-like_sf"/>
</dbReference>
<dbReference type="Proteomes" id="UP001597402">
    <property type="component" value="Unassembled WGS sequence"/>
</dbReference>
<evidence type="ECO:0000313" key="3">
    <source>
        <dbReference type="Proteomes" id="UP001597402"/>
    </source>
</evidence>
<reference evidence="3" key="1">
    <citation type="journal article" date="2019" name="Int. J. Syst. Evol. Microbiol.">
        <title>The Global Catalogue of Microorganisms (GCM) 10K type strain sequencing project: providing services to taxonomists for standard genome sequencing and annotation.</title>
        <authorList>
            <consortium name="The Broad Institute Genomics Platform"/>
            <consortium name="The Broad Institute Genome Sequencing Center for Infectious Disease"/>
            <person name="Wu L."/>
            <person name="Ma J."/>
        </authorList>
    </citation>
    <scope>NUCLEOTIDE SEQUENCE [LARGE SCALE GENOMIC DNA]</scope>
    <source>
        <strain evidence="3">JCM 3338</strain>
    </source>
</reference>
<dbReference type="Gene3D" id="1.50.10.10">
    <property type="match status" value="1"/>
</dbReference>
<protein>
    <submittedName>
        <fullName evidence="2">Prenyltransferase</fullName>
    </submittedName>
</protein>
<evidence type="ECO:0000313" key="2">
    <source>
        <dbReference type="EMBL" id="MFD2094115.1"/>
    </source>
</evidence>
<keyword evidence="3" id="KW-1185">Reference proteome</keyword>
<comment type="caution">
    <text evidence="2">The sequence shown here is derived from an EMBL/GenBank/DDBJ whole genome shotgun (WGS) entry which is preliminary data.</text>
</comment>
<dbReference type="RefSeq" id="WP_376880592.1">
    <property type="nucleotide sequence ID" value="NZ_JBHUHP010000030.1"/>
</dbReference>
<sequence length="360" mass="37845">MPELPGVLTGDQVRGTVAWIAAQQGHDGALPWSRGERLDPWDSVEAAMALDIGGAHDRAAAAYRWLASRQRADGSWAAEYRAGAESAPGAESNHAGYLAVGAWHSWLVTGDERLVAELWPAIRGGLELVTRMQLPGGAIGWALRPDGTADDTALLTGNASLFQALRCGIALAGLLGEAQPDWEVAVADLGTALRTRPGAFADRSRYSMDWYYPVLGGAVTGPAARDRLAGDWDRFVVPGLGARCVSDRPWVTGAETCELALALAAAGQREAATEQVAAMQHLRDDDGSYWTGYVFADDARWPVERTTWTAAAVVLAADALSGATPASCLFTDPWALPEAGMPIEPESAGSLTGGAGTVLP</sequence>
<evidence type="ECO:0000256" key="1">
    <source>
        <dbReference type="SAM" id="MobiDB-lite"/>
    </source>
</evidence>
<feature type="region of interest" description="Disordered" evidence="1">
    <location>
        <begin position="341"/>
        <end position="360"/>
    </location>
</feature>
<dbReference type="InterPro" id="IPR008928">
    <property type="entry name" value="6-hairpin_glycosidase_sf"/>
</dbReference>
<name>A0ABW4XFC6_9ACTN</name>
<gene>
    <name evidence="2" type="ORF">ACFSHS_21315</name>
</gene>
<proteinExistence type="predicted"/>
<dbReference type="SUPFAM" id="SSF48208">
    <property type="entry name" value="Six-hairpin glycosidases"/>
    <property type="match status" value="1"/>
</dbReference>
<dbReference type="EMBL" id="JBHUHP010000030">
    <property type="protein sequence ID" value="MFD2094115.1"/>
    <property type="molecule type" value="Genomic_DNA"/>
</dbReference>
<accession>A0ABW4XFC6</accession>
<organism evidence="2 3">
    <name type="scientific">Blastococcus deserti</name>
    <dbReference type="NCBI Taxonomy" id="2259033"/>
    <lineage>
        <taxon>Bacteria</taxon>
        <taxon>Bacillati</taxon>
        <taxon>Actinomycetota</taxon>
        <taxon>Actinomycetes</taxon>
        <taxon>Geodermatophilales</taxon>
        <taxon>Geodermatophilaceae</taxon>
        <taxon>Blastococcus</taxon>
    </lineage>
</organism>